<dbReference type="RefSeq" id="XP_013319596.1">
    <property type="nucleotide sequence ID" value="XM_013464142.1"/>
</dbReference>
<dbReference type="Pfam" id="PF13661">
    <property type="entry name" value="2OG-FeII_Oxy_4"/>
    <property type="match status" value="1"/>
</dbReference>
<feature type="region of interest" description="Disordered" evidence="13">
    <location>
        <begin position="650"/>
        <end position="729"/>
    </location>
</feature>
<dbReference type="PANTHER" id="PTHR12117:SF0">
    <property type="entry name" value="PROLYL 3-HYDROXYLASE OGFOD1"/>
    <property type="match status" value="1"/>
</dbReference>
<evidence type="ECO:0000256" key="1">
    <source>
        <dbReference type="ARBA" id="ARBA00001961"/>
    </source>
</evidence>
<feature type="compositionally biased region" description="Basic and acidic residues" evidence="13">
    <location>
        <begin position="720"/>
        <end position="729"/>
    </location>
</feature>
<evidence type="ECO:0000256" key="11">
    <source>
        <dbReference type="ARBA" id="ARBA00051966"/>
    </source>
</evidence>
<dbReference type="GO" id="GO:0009896">
    <property type="term" value="P:positive regulation of catabolic process"/>
    <property type="evidence" value="ECO:0007669"/>
    <property type="project" value="UniProtKB-ARBA"/>
</dbReference>
<comment type="catalytic activity">
    <reaction evidence="11">
        <text>[ribosomal protein uS12]-(3S)-3-hydroxy-L-proline + 2-oxoglutarate + O2 = [ribosomal protein uS12]-(3S)-3,4-dihydroxy-L-proline + succinate + CO2</text>
        <dbReference type="Rhea" id="RHEA:54160"/>
        <dbReference type="Rhea" id="RHEA-COMP:13817"/>
        <dbReference type="Rhea" id="RHEA-COMP:13818"/>
        <dbReference type="ChEBI" id="CHEBI:15379"/>
        <dbReference type="ChEBI" id="CHEBI:16526"/>
        <dbReference type="ChEBI" id="CHEBI:16810"/>
        <dbReference type="ChEBI" id="CHEBI:30031"/>
        <dbReference type="ChEBI" id="CHEBI:85428"/>
        <dbReference type="ChEBI" id="CHEBI:138052"/>
    </reaction>
</comment>
<comment type="subcellular location">
    <subcellularLocation>
        <location evidence="2">Nucleus</location>
    </subcellularLocation>
</comment>
<dbReference type="GO" id="GO:0005506">
    <property type="term" value="F:iron ion binding"/>
    <property type="evidence" value="ECO:0007669"/>
    <property type="project" value="InterPro"/>
</dbReference>
<keyword evidence="9" id="KW-0539">Nucleus</keyword>
<evidence type="ECO:0000313" key="16">
    <source>
        <dbReference type="Proteomes" id="UP000054342"/>
    </source>
</evidence>
<dbReference type="GO" id="GO:0031418">
    <property type="term" value="F:L-ascorbic acid binding"/>
    <property type="evidence" value="ECO:0007669"/>
    <property type="project" value="UniProtKB-KW"/>
</dbReference>
<comment type="similarity">
    <text evidence="3">Belongs to the TPA1 family.</text>
</comment>
<evidence type="ECO:0000313" key="15">
    <source>
        <dbReference type="EMBL" id="KIW59012.1"/>
    </source>
</evidence>
<dbReference type="PANTHER" id="PTHR12117">
    <property type="entry name" value="HISTONE ACETYLTRANSFERASE COMPLEX"/>
    <property type="match status" value="1"/>
</dbReference>
<dbReference type="InterPro" id="IPR019601">
    <property type="entry name" value="Oxoglutarate/Fe-dep_Oase_C"/>
</dbReference>
<evidence type="ECO:0000256" key="3">
    <source>
        <dbReference type="ARBA" id="ARBA00007443"/>
    </source>
</evidence>
<name>A0A0D2D9T3_9EURO</name>
<dbReference type="AlphaFoldDB" id="A0A0D2D9T3"/>
<feature type="compositionally biased region" description="Basic and acidic residues" evidence="13">
    <location>
        <begin position="545"/>
        <end position="560"/>
    </location>
</feature>
<evidence type="ECO:0000256" key="6">
    <source>
        <dbReference type="ARBA" id="ARBA00022964"/>
    </source>
</evidence>
<evidence type="ECO:0000256" key="4">
    <source>
        <dbReference type="ARBA" id="ARBA00022723"/>
    </source>
</evidence>
<dbReference type="InterPro" id="IPR039558">
    <property type="entry name" value="TPA1/OFD1_N"/>
</dbReference>
<evidence type="ECO:0000259" key="14">
    <source>
        <dbReference type="PROSITE" id="PS51471"/>
    </source>
</evidence>
<dbReference type="InterPro" id="IPR005123">
    <property type="entry name" value="Oxoglu/Fe-dep_dioxygenase_dom"/>
</dbReference>
<dbReference type="STRING" id="348802.A0A0D2D9T3"/>
<dbReference type="InterPro" id="IPR051842">
    <property type="entry name" value="uS12_prolyl_hydroxylase"/>
</dbReference>
<comment type="cofactor">
    <cofactor evidence="1">
        <name>L-ascorbate</name>
        <dbReference type="ChEBI" id="CHEBI:38290"/>
    </cofactor>
</comment>
<dbReference type="GO" id="GO:0005737">
    <property type="term" value="C:cytoplasm"/>
    <property type="evidence" value="ECO:0007669"/>
    <property type="project" value="TreeGrafter"/>
</dbReference>
<dbReference type="Gene3D" id="2.60.120.620">
    <property type="entry name" value="q2cbj1_9rhob like domain"/>
    <property type="match status" value="1"/>
</dbReference>
<protein>
    <recommendedName>
        <fullName evidence="12">uS12 prolyl 3,4-dihydroxylase</fullName>
    </recommendedName>
</protein>
<dbReference type="HOGENOM" id="CLU_017005_0_0_1"/>
<keyword evidence="8" id="KW-0408">Iron</keyword>
<dbReference type="InterPro" id="IPR043044">
    <property type="entry name" value="TPA1/Ofd1_C"/>
</dbReference>
<feature type="region of interest" description="Disordered" evidence="13">
    <location>
        <begin position="1"/>
        <end position="24"/>
    </location>
</feature>
<sequence length="729" mass="81845">MKRKGVEAEQPPLKKRNTSSDAPQWLQSAFRPDLFSDDTVQSFRKSYTTSSPYPHAVVPSLIQEALLRSVRSEIISHIHFTAKETDIYRIHQSGDLANLSNLDAESLKHLPSLVTLRDALYSPEFREWVSTVTGAGKVSGKKTDMAVNVYTPGSYLLCHDDVIGSRRVSYILYLTDPDHPWQPEWGGGLRLFPTETKKNKAGEDIQVPLAEHSVNIPPSFGQLSFFAVRPGESYHDVEEVYHGPDPEADGKRVRMAISGWFHIPQEGEEGFEEGIEQAQAQKSSLAQLKGAANEFDEPQLIFRHFDEPRRVMDSHASKEEVDPGDDQDAEDELLTEQDLTFLLHYMTPSYLTPDMIDDFRSSFVDMSVLQLEQFFNATFAKELKEYISAVEQDAQDARTSESKSHPSNWSIARPPHKHRYAYLQGAEALHRDKTPVSKILTDLLHSHAFKKWLALVTGLKTKGLIRQNAIARRFRRGKDYALANPFNGEQPQIEFTISMTPSRGWEKAEEEDGEEGDAEKAKKGFQMAEKALHNGMPPVDNGEEAEGKGKGKARVVEPEKVQVSTPTEPDYGGEEVYMAGDDDDNASVHSRSLPNVGKKADPAVYKSSMGENDEDDGILFTSPPAWNRFSVVLRDKGTLRFVKYVSQAAQGDRWDIKGEVEVSEDAWDDGPEDEEGGAEDEDEEEDDEDEDEMDDEDEDEDDDEDGDIEGDGEEGEGASAEERYQRRFG</sequence>
<dbReference type="Proteomes" id="UP000054342">
    <property type="component" value="Unassembled WGS sequence"/>
</dbReference>
<keyword evidence="6" id="KW-0223">Dioxygenase</keyword>
<dbReference type="SMART" id="SM00702">
    <property type="entry name" value="P4Hc"/>
    <property type="match status" value="1"/>
</dbReference>
<feature type="compositionally biased region" description="Acidic residues" evidence="13">
    <location>
        <begin position="508"/>
        <end position="517"/>
    </location>
</feature>
<gene>
    <name evidence="15" type="ORF">PV05_03496</name>
</gene>
<dbReference type="Pfam" id="PF10637">
    <property type="entry name" value="Ofd1_CTDD"/>
    <property type="match status" value="1"/>
</dbReference>
<dbReference type="GeneID" id="25325404"/>
<dbReference type="EMBL" id="KN847318">
    <property type="protein sequence ID" value="KIW59012.1"/>
    <property type="molecule type" value="Genomic_DNA"/>
</dbReference>
<keyword evidence="16" id="KW-1185">Reference proteome</keyword>
<comment type="catalytic activity">
    <reaction evidence="10">
        <text>[ribosomal protein uS12]-L-proline + 2-oxoglutarate + O2 = [ribosomal protein uS12]-(3S)-3-hydroxy-L-proline + succinate + CO2</text>
        <dbReference type="Rhea" id="RHEA:54156"/>
        <dbReference type="Rhea" id="RHEA-COMP:13816"/>
        <dbReference type="Rhea" id="RHEA-COMP:13818"/>
        <dbReference type="ChEBI" id="CHEBI:15379"/>
        <dbReference type="ChEBI" id="CHEBI:16526"/>
        <dbReference type="ChEBI" id="CHEBI:16810"/>
        <dbReference type="ChEBI" id="CHEBI:30031"/>
        <dbReference type="ChEBI" id="CHEBI:50342"/>
        <dbReference type="ChEBI" id="CHEBI:85428"/>
    </reaction>
</comment>
<dbReference type="PROSITE" id="PS51471">
    <property type="entry name" value="FE2OG_OXY"/>
    <property type="match status" value="1"/>
</dbReference>
<accession>A0A0D2D9T3</accession>
<evidence type="ECO:0000256" key="8">
    <source>
        <dbReference type="ARBA" id="ARBA00023004"/>
    </source>
</evidence>
<dbReference type="GO" id="GO:0010604">
    <property type="term" value="P:positive regulation of macromolecule metabolic process"/>
    <property type="evidence" value="ECO:0007669"/>
    <property type="project" value="UniProtKB-ARBA"/>
</dbReference>
<dbReference type="GO" id="GO:0005634">
    <property type="term" value="C:nucleus"/>
    <property type="evidence" value="ECO:0007669"/>
    <property type="project" value="UniProtKB-SubCell"/>
</dbReference>
<feature type="region of interest" description="Disordered" evidence="13">
    <location>
        <begin position="504"/>
        <end position="623"/>
    </location>
</feature>
<feature type="domain" description="Fe2OG dioxygenase" evidence="14">
    <location>
        <begin position="141"/>
        <end position="263"/>
    </location>
</feature>
<keyword evidence="4" id="KW-0479">Metal-binding</keyword>
<evidence type="ECO:0000256" key="9">
    <source>
        <dbReference type="ARBA" id="ARBA00023242"/>
    </source>
</evidence>
<evidence type="ECO:0000256" key="2">
    <source>
        <dbReference type="ARBA" id="ARBA00004123"/>
    </source>
</evidence>
<dbReference type="InterPro" id="IPR006620">
    <property type="entry name" value="Pro_4_hyd_alph"/>
</dbReference>
<evidence type="ECO:0000256" key="12">
    <source>
        <dbReference type="ARBA" id="ARBA00081607"/>
    </source>
</evidence>
<keyword evidence="5" id="KW-0847">Vitamin C</keyword>
<dbReference type="Gene3D" id="3.60.130.20">
    <property type="entry name" value="Oxoglutarate/iron-dependent oxygenase, C-terminal degradation domain"/>
    <property type="match status" value="1"/>
</dbReference>
<keyword evidence="7" id="KW-0560">Oxidoreductase</keyword>
<dbReference type="OrthoDB" id="430522at2759"/>
<evidence type="ECO:0000256" key="10">
    <source>
        <dbReference type="ARBA" id="ARBA00047444"/>
    </source>
</evidence>
<evidence type="ECO:0000256" key="5">
    <source>
        <dbReference type="ARBA" id="ARBA00022896"/>
    </source>
</evidence>
<reference evidence="15 16" key="1">
    <citation type="submission" date="2015-01" db="EMBL/GenBank/DDBJ databases">
        <title>The Genome Sequence of Exophiala xenobiotica CBS118157.</title>
        <authorList>
            <consortium name="The Broad Institute Genomics Platform"/>
            <person name="Cuomo C."/>
            <person name="de Hoog S."/>
            <person name="Gorbushina A."/>
            <person name="Stielow B."/>
            <person name="Teixiera M."/>
            <person name="Abouelleil A."/>
            <person name="Chapman S.B."/>
            <person name="Priest M."/>
            <person name="Young S.K."/>
            <person name="Wortman J."/>
            <person name="Nusbaum C."/>
            <person name="Birren B."/>
        </authorList>
    </citation>
    <scope>NUCLEOTIDE SEQUENCE [LARGE SCALE GENOMIC DNA]</scope>
    <source>
        <strain evidence="15 16">CBS 118157</strain>
    </source>
</reference>
<dbReference type="FunFam" id="2.60.120.620:FF:000014">
    <property type="entry name" value="Prolyl 3,4-dihydroxylase TPA1"/>
    <property type="match status" value="1"/>
</dbReference>
<dbReference type="GO" id="GO:0031543">
    <property type="term" value="F:peptidyl-proline dioxygenase activity"/>
    <property type="evidence" value="ECO:0007669"/>
    <property type="project" value="UniProtKB-ARBA"/>
</dbReference>
<dbReference type="GO" id="GO:0006449">
    <property type="term" value="P:regulation of translational termination"/>
    <property type="evidence" value="ECO:0007669"/>
    <property type="project" value="TreeGrafter"/>
</dbReference>
<proteinExistence type="inferred from homology"/>
<feature type="compositionally biased region" description="Acidic residues" evidence="13">
    <location>
        <begin position="661"/>
        <end position="716"/>
    </location>
</feature>
<evidence type="ECO:0000256" key="7">
    <source>
        <dbReference type="ARBA" id="ARBA00023002"/>
    </source>
</evidence>
<organism evidence="15 16">
    <name type="scientific">Exophiala xenobiotica</name>
    <dbReference type="NCBI Taxonomy" id="348802"/>
    <lineage>
        <taxon>Eukaryota</taxon>
        <taxon>Fungi</taxon>
        <taxon>Dikarya</taxon>
        <taxon>Ascomycota</taxon>
        <taxon>Pezizomycotina</taxon>
        <taxon>Eurotiomycetes</taxon>
        <taxon>Chaetothyriomycetidae</taxon>
        <taxon>Chaetothyriales</taxon>
        <taxon>Herpotrichiellaceae</taxon>
        <taxon>Exophiala</taxon>
    </lineage>
</organism>
<evidence type="ECO:0000256" key="13">
    <source>
        <dbReference type="SAM" id="MobiDB-lite"/>
    </source>
</evidence>